<evidence type="ECO:0000313" key="3">
    <source>
        <dbReference type="Proteomes" id="UP000035740"/>
    </source>
</evidence>
<feature type="region of interest" description="Disordered" evidence="1">
    <location>
        <begin position="133"/>
        <end position="152"/>
    </location>
</feature>
<feature type="non-terminal residue" evidence="2">
    <location>
        <position position="1"/>
    </location>
</feature>
<dbReference type="EMBL" id="KQ097411">
    <property type="protein sequence ID" value="KMS93948.1"/>
    <property type="molecule type" value="Genomic_DNA"/>
</dbReference>
<evidence type="ECO:0000313" key="2">
    <source>
        <dbReference type="EMBL" id="KMS93948.1"/>
    </source>
</evidence>
<reference evidence="2 3" key="1">
    <citation type="journal article" date="2014" name="Nature">
        <title>The genome of the recently domesticated crop plant sugar beet (Beta vulgaris).</title>
        <authorList>
            <person name="Dohm J.C."/>
            <person name="Minoche A.E."/>
            <person name="Holtgrawe D."/>
            <person name="Capella-Gutierrez S."/>
            <person name="Zakrzewski F."/>
            <person name="Tafer H."/>
            <person name="Rupp O."/>
            <person name="Sorensen T.R."/>
            <person name="Stracke R."/>
            <person name="Reinhardt R."/>
            <person name="Goesmann A."/>
            <person name="Kraft T."/>
            <person name="Schulz B."/>
            <person name="Stadler P.F."/>
            <person name="Schmidt T."/>
            <person name="Gabaldon T."/>
            <person name="Lehrach H."/>
            <person name="Weisshaar B."/>
            <person name="Himmelbauer H."/>
        </authorList>
    </citation>
    <scope>NUCLEOTIDE SEQUENCE [LARGE SCALE GENOMIC DNA]</scope>
    <source>
        <tissue evidence="2">Taproot</tissue>
    </source>
</reference>
<evidence type="ECO:0000256" key="1">
    <source>
        <dbReference type="SAM" id="MobiDB-lite"/>
    </source>
</evidence>
<name>A0A0J8B224_BETVV</name>
<dbReference type="AlphaFoldDB" id="A0A0J8B224"/>
<accession>A0A0J8B224</accession>
<dbReference type="Gramene" id="KMS93948">
    <property type="protein sequence ID" value="KMS93948"/>
    <property type="gene ID" value="BVRB_026320"/>
</dbReference>
<dbReference type="Proteomes" id="UP000035740">
    <property type="component" value="Unassembled WGS sequence"/>
</dbReference>
<sequence length="188" mass="22082">VGMGWLTIARWRLRLRDLYADITLEWLHEHGSKCNRCDSIDNVLVESDPSLDHLVNRFHHMDEITTPETIDSSRWKNYLDARAEFTAVCKRCLDEQEELKDALTKLSGSTRKIATMWLQIVRQTLKRRKQEAALRDNARSLSDDEESDNELEKTVRRAAQDINVPEISEQIYQQWLNFVRLKIIAETK</sequence>
<feature type="non-terminal residue" evidence="2">
    <location>
        <position position="188"/>
    </location>
</feature>
<keyword evidence="3" id="KW-1185">Reference proteome</keyword>
<proteinExistence type="predicted"/>
<organism evidence="2 3">
    <name type="scientific">Beta vulgaris subsp. vulgaris</name>
    <name type="common">Beet</name>
    <dbReference type="NCBI Taxonomy" id="3555"/>
    <lineage>
        <taxon>Eukaryota</taxon>
        <taxon>Viridiplantae</taxon>
        <taxon>Streptophyta</taxon>
        <taxon>Embryophyta</taxon>
        <taxon>Tracheophyta</taxon>
        <taxon>Spermatophyta</taxon>
        <taxon>Magnoliopsida</taxon>
        <taxon>eudicotyledons</taxon>
        <taxon>Gunneridae</taxon>
        <taxon>Pentapetalae</taxon>
        <taxon>Caryophyllales</taxon>
        <taxon>Chenopodiaceae</taxon>
        <taxon>Betoideae</taxon>
        <taxon>Beta</taxon>
    </lineage>
</organism>
<gene>
    <name evidence="2" type="ORF">BVRB_026320</name>
</gene>
<protein>
    <submittedName>
        <fullName evidence="2">Uncharacterized protein</fullName>
    </submittedName>
</protein>
<feature type="compositionally biased region" description="Basic and acidic residues" evidence="1">
    <location>
        <begin position="133"/>
        <end position="142"/>
    </location>
</feature>